<evidence type="ECO:0000313" key="1">
    <source>
        <dbReference type="EMBL" id="TGB01676.1"/>
    </source>
</evidence>
<keyword evidence="2" id="KW-1185">Reference proteome</keyword>
<sequence length="95" mass="11253">MEQPSRSLVPLKKIWLDDTPTGFTHAFVERLAYEWMIEIVNPVPIPLMENREYVLTLSFEEQDGYFFSSLNIESFEIAEGNDFTVYRFFMYPADQ</sequence>
<dbReference type="STRING" id="192814.GCA_900166575_03142"/>
<dbReference type="RefSeq" id="WP_135328364.1">
    <property type="nucleotide sequence ID" value="NZ_SRJC01000005.1"/>
</dbReference>
<gene>
    <name evidence="1" type="ORF">E4663_16100</name>
</gene>
<protein>
    <submittedName>
        <fullName evidence="1">Uncharacterized protein</fullName>
    </submittedName>
</protein>
<evidence type="ECO:0000313" key="2">
    <source>
        <dbReference type="Proteomes" id="UP000297982"/>
    </source>
</evidence>
<comment type="caution">
    <text evidence="1">The sequence shown here is derived from an EMBL/GenBank/DDBJ whole genome shotgun (WGS) entry which is preliminary data.</text>
</comment>
<proteinExistence type="predicted"/>
<organism evidence="1 2">
    <name type="scientific">Halobacillus salinus</name>
    <dbReference type="NCBI Taxonomy" id="192814"/>
    <lineage>
        <taxon>Bacteria</taxon>
        <taxon>Bacillati</taxon>
        <taxon>Bacillota</taxon>
        <taxon>Bacilli</taxon>
        <taxon>Bacillales</taxon>
        <taxon>Bacillaceae</taxon>
        <taxon>Halobacillus</taxon>
    </lineage>
</organism>
<dbReference type="Proteomes" id="UP000297982">
    <property type="component" value="Unassembled WGS sequence"/>
</dbReference>
<reference evidence="1 2" key="1">
    <citation type="journal article" date="2003" name="Int. J. Syst. Evol. Microbiol.">
        <title>Halobacillus salinus sp. nov., isolated from a salt lake on the coast of the East Sea in Korea.</title>
        <authorList>
            <person name="Yoon J.H."/>
            <person name="Kang K.H."/>
            <person name="Park Y.H."/>
        </authorList>
    </citation>
    <scope>NUCLEOTIDE SEQUENCE [LARGE SCALE GENOMIC DNA]</scope>
    <source>
        <strain evidence="1 2">HSL-3</strain>
    </source>
</reference>
<dbReference type="AlphaFoldDB" id="A0A4Z0GYA6"/>
<dbReference type="EMBL" id="SRJC01000005">
    <property type="protein sequence ID" value="TGB01676.1"/>
    <property type="molecule type" value="Genomic_DNA"/>
</dbReference>
<accession>A0A4Z0GYA6</accession>
<name>A0A4Z0GYA6_9BACI</name>